<proteinExistence type="predicted"/>
<keyword evidence="3" id="KW-1185">Reference proteome</keyword>
<keyword evidence="2" id="KW-0808">Transferase</keyword>
<comment type="caution">
    <text evidence="2">The sequence shown here is derived from an EMBL/GenBank/DDBJ whole genome shotgun (WGS) entry which is preliminary data.</text>
</comment>
<dbReference type="SUPFAM" id="SSF55729">
    <property type="entry name" value="Acyl-CoA N-acyltransferases (Nat)"/>
    <property type="match status" value="1"/>
</dbReference>
<evidence type="ECO:0000313" key="2">
    <source>
        <dbReference type="EMBL" id="MTD93900.1"/>
    </source>
</evidence>
<feature type="domain" description="N-acetyltransferase" evidence="1">
    <location>
        <begin position="19"/>
        <end position="176"/>
    </location>
</feature>
<accession>A0A6I3KIZ6</accession>
<dbReference type="Pfam" id="PF13302">
    <property type="entry name" value="Acetyltransf_3"/>
    <property type="match status" value="1"/>
</dbReference>
<dbReference type="GO" id="GO:0016747">
    <property type="term" value="F:acyltransferase activity, transferring groups other than amino-acyl groups"/>
    <property type="evidence" value="ECO:0007669"/>
    <property type="project" value="InterPro"/>
</dbReference>
<dbReference type="PROSITE" id="PS51186">
    <property type="entry name" value="GNAT"/>
    <property type="match status" value="1"/>
</dbReference>
<sequence>MIDTRNYSAPDKLKDGTPVTVRAIRAGDREVIAAAFAELDRESIYTRFFTYKKQLTEAELRQLTEVDFEHVVALVVVEVGVDGETLLGGGRYCSEQPLHLARSAELAFVTGDAHHGRGVASVILKHLVQIARDRGLAYLDAVVLAHNRAMLAVFQHSGLPMDSKLEAGVLQVRLHI</sequence>
<dbReference type="AlphaFoldDB" id="A0A6I3KIZ6"/>
<dbReference type="Gene3D" id="3.40.630.30">
    <property type="match status" value="1"/>
</dbReference>
<name>A0A6I3KIZ6_9HYPH</name>
<dbReference type="InterPro" id="IPR016181">
    <property type="entry name" value="Acyl_CoA_acyltransferase"/>
</dbReference>
<protein>
    <submittedName>
        <fullName evidence="2">GNAT family N-acetyltransferase</fullName>
    </submittedName>
</protein>
<dbReference type="InterPro" id="IPR000182">
    <property type="entry name" value="GNAT_dom"/>
</dbReference>
<evidence type="ECO:0000313" key="3">
    <source>
        <dbReference type="Proteomes" id="UP000440694"/>
    </source>
</evidence>
<dbReference type="RefSeq" id="WP_154738395.1">
    <property type="nucleotide sequence ID" value="NZ_WMBQ01000001.1"/>
</dbReference>
<organism evidence="2 3">
    <name type="scientific">Hyphomicrobium album</name>
    <dbReference type="NCBI Taxonomy" id="2665159"/>
    <lineage>
        <taxon>Bacteria</taxon>
        <taxon>Pseudomonadati</taxon>
        <taxon>Pseudomonadota</taxon>
        <taxon>Alphaproteobacteria</taxon>
        <taxon>Hyphomicrobiales</taxon>
        <taxon>Hyphomicrobiaceae</taxon>
        <taxon>Hyphomicrobium</taxon>
    </lineage>
</organism>
<evidence type="ECO:0000259" key="1">
    <source>
        <dbReference type="PROSITE" id="PS51186"/>
    </source>
</evidence>
<reference evidence="2 3" key="1">
    <citation type="submission" date="2019-11" db="EMBL/GenBank/DDBJ databases">
        <title>Identification of a novel strain.</title>
        <authorList>
            <person name="Xu Q."/>
            <person name="Wang G."/>
        </authorList>
    </citation>
    <scope>NUCLEOTIDE SEQUENCE [LARGE SCALE GENOMIC DNA]</scope>
    <source>
        <strain evidence="3">xq</strain>
    </source>
</reference>
<dbReference type="EMBL" id="WMBQ01000001">
    <property type="protein sequence ID" value="MTD93900.1"/>
    <property type="molecule type" value="Genomic_DNA"/>
</dbReference>
<dbReference type="Proteomes" id="UP000440694">
    <property type="component" value="Unassembled WGS sequence"/>
</dbReference>
<gene>
    <name evidence="2" type="ORF">GIW81_06070</name>
</gene>